<feature type="compositionally biased region" description="Low complexity" evidence="1">
    <location>
        <begin position="324"/>
        <end position="337"/>
    </location>
</feature>
<dbReference type="EMBL" id="MU006095">
    <property type="protein sequence ID" value="KAF2839228.1"/>
    <property type="molecule type" value="Genomic_DNA"/>
</dbReference>
<evidence type="ECO:0000313" key="3">
    <source>
        <dbReference type="Proteomes" id="UP000799429"/>
    </source>
</evidence>
<keyword evidence="3" id="KW-1185">Reference proteome</keyword>
<accession>A0A9P4SAS1</accession>
<dbReference type="AlphaFoldDB" id="A0A9P4SAS1"/>
<protein>
    <submittedName>
        <fullName evidence="2">Uncharacterized protein</fullName>
    </submittedName>
</protein>
<dbReference type="Proteomes" id="UP000799429">
    <property type="component" value="Unassembled WGS sequence"/>
</dbReference>
<name>A0A9P4SAS1_9PEZI</name>
<sequence length="534" mass="59332">MTDVTKLRKKEDVIDENGNTVKNVNGGKKWAYLYYHQITWKDYIEGIITQCQYTDFTHSTVLHALWAEPLGYALLEDVATMKNGLRNYFKAIIDILLDERKATAAGIYPNNQDQTRVNKFTDEQKAQMLMTLYPGVTAFVEASAPLVKRGFSWILTGVRRAINRGNAENIAEDIIELVPRAGQPAAGIPPRAAGDAPQPVPAAGKRPQSNEVKEMTELTFLQVAYVFYGSRDPWGHTNDLGHVDRGILVTFGLQTLSTFTLPAHSSAKVYYGWGKFPAQQAAAAMEADRQAAGRIANASVERVVAMNSHLEAVAANPGAAQRANAANANELAQAAHQPANASEAMPSSKGPRPNHHQKKKSPSEGPIQKWFREKGRPFFDKLDVPPPPHFNWTPSTTKVEVGKDTTLTIKGTPYDGHRNKLTKNFYSVRINFISNKSLSSTLFESEKRSEEKSEQSSSRFFSKTAQWQASIEHKDRGNLRTLYKGFIPYIDIAPGRAKIAVMVRGKIAKMWDRKGGAEQGDGRIPPWAKYTIMM</sequence>
<proteinExistence type="predicted"/>
<reference evidence="2" key="1">
    <citation type="journal article" date="2020" name="Stud. Mycol.">
        <title>101 Dothideomycetes genomes: a test case for predicting lifestyles and emergence of pathogens.</title>
        <authorList>
            <person name="Haridas S."/>
            <person name="Albert R."/>
            <person name="Binder M."/>
            <person name="Bloem J."/>
            <person name="Labutti K."/>
            <person name="Salamov A."/>
            <person name="Andreopoulos B."/>
            <person name="Baker S."/>
            <person name="Barry K."/>
            <person name="Bills G."/>
            <person name="Bluhm B."/>
            <person name="Cannon C."/>
            <person name="Castanera R."/>
            <person name="Culley D."/>
            <person name="Daum C."/>
            <person name="Ezra D."/>
            <person name="Gonzalez J."/>
            <person name="Henrissat B."/>
            <person name="Kuo A."/>
            <person name="Liang C."/>
            <person name="Lipzen A."/>
            <person name="Lutzoni F."/>
            <person name="Magnuson J."/>
            <person name="Mondo S."/>
            <person name="Nolan M."/>
            <person name="Ohm R."/>
            <person name="Pangilinan J."/>
            <person name="Park H.-J."/>
            <person name="Ramirez L."/>
            <person name="Alfaro M."/>
            <person name="Sun H."/>
            <person name="Tritt A."/>
            <person name="Yoshinaga Y."/>
            <person name="Zwiers L.-H."/>
            <person name="Turgeon B."/>
            <person name="Goodwin S."/>
            <person name="Spatafora J."/>
            <person name="Crous P."/>
            <person name="Grigoriev I."/>
        </authorList>
    </citation>
    <scope>NUCLEOTIDE SEQUENCE</scope>
    <source>
        <strain evidence="2">CBS 101060</strain>
    </source>
</reference>
<feature type="region of interest" description="Disordered" evidence="1">
    <location>
        <begin position="324"/>
        <end position="368"/>
    </location>
</feature>
<dbReference type="OrthoDB" id="10655424at2759"/>
<evidence type="ECO:0000256" key="1">
    <source>
        <dbReference type="SAM" id="MobiDB-lite"/>
    </source>
</evidence>
<gene>
    <name evidence="2" type="ORF">M501DRAFT_992199</name>
</gene>
<feature type="region of interest" description="Disordered" evidence="1">
    <location>
        <begin position="186"/>
        <end position="209"/>
    </location>
</feature>
<evidence type="ECO:0000313" key="2">
    <source>
        <dbReference type="EMBL" id="KAF2839228.1"/>
    </source>
</evidence>
<organism evidence="2 3">
    <name type="scientific">Patellaria atrata CBS 101060</name>
    <dbReference type="NCBI Taxonomy" id="1346257"/>
    <lineage>
        <taxon>Eukaryota</taxon>
        <taxon>Fungi</taxon>
        <taxon>Dikarya</taxon>
        <taxon>Ascomycota</taxon>
        <taxon>Pezizomycotina</taxon>
        <taxon>Dothideomycetes</taxon>
        <taxon>Dothideomycetes incertae sedis</taxon>
        <taxon>Patellariales</taxon>
        <taxon>Patellariaceae</taxon>
        <taxon>Patellaria</taxon>
    </lineage>
</organism>
<comment type="caution">
    <text evidence="2">The sequence shown here is derived from an EMBL/GenBank/DDBJ whole genome shotgun (WGS) entry which is preliminary data.</text>
</comment>